<dbReference type="Pfam" id="PF06580">
    <property type="entry name" value="His_kinase"/>
    <property type="match status" value="1"/>
</dbReference>
<dbReference type="SUPFAM" id="SSF158472">
    <property type="entry name" value="HAMP domain-like"/>
    <property type="match status" value="1"/>
</dbReference>
<evidence type="ECO:0000256" key="2">
    <source>
        <dbReference type="ARBA" id="ARBA00022553"/>
    </source>
</evidence>
<gene>
    <name evidence="6" type="ORF">C7383_10953</name>
</gene>
<dbReference type="Gene3D" id="3.30.565.10">
    <property type="entry name" value="Histidine kinase-like ATPase, C-terminal domain"/>
    <property type="match status" value="1"/>
</dbReference>
<dbReference type="SUPFAM" id="SSF55874">
    <property type="entry name" value="ATPase domain of HSP90 chaperone/DNA topoisomerase II/histidine kinase"/>
    <property type="match status" value="1"/>
</dbReference>
<organism evidence="6 7">
    <name type="scientific">Murimonas intestini</name>
    <dbReference type="NCBI Taxonomy" id="1337051"/>
    <lineage>
        <taxon>Bacteria</taxon>
        <taxon>Bacillati</taxon>
        <taxon>Bacillota</taxon>
        <taxon>Clostridia</taxon>
        <taxon>Lachnospirales</taxon>
        <taxon>Lachnospiraceae</taxon>
        <taxon>Murimonas</taxon>
    </lineage>
</organism>
<evidence type="ECO:0000256" key="3">
    <source>
        <dbReference type="ARBA" id="ARBA00022679"/>
    </source>
</evidence>
<dbReference type="AlphaFoldDB" id="A0AB73T1R1"/>
<comment type="caution">
    <text evidence="6">The sequence shown here is derived from an EMBL/GenBank/DDBJ whole genome shotgun (WGS) entry which is preliminary data.</text>
</comment>
<dbReference type="SMART" id="SM00304">
    <property type="entry name" value="HAMP"/>
    <property type="match status" value="1"/>
</dbReference>
<feature type="transmembrane region" description="Helical" evidence="4">
    <location>
        <begin position="264"/>
        <end position="286"/>
    </location>
</feature>
<dbReference type="InterPro" id="IPR003660">
    <property type="entry name" value="HAMP_dom"/>
</dbReference>
<accession>A0AB73T1R1</accession>
<keyword evidence="4" id="KW-0812">Transmembrane</keyword>
<dbReference type="EMBL" id="QGGY01000009">
    <property type="protein sequence ID" value="PWJ74317.1"/>
    <property type="molecule type" value="Genomic_DNA"/>
</dbReference>
<dbReference type="InterPro" id="IPR010559">
    <property type="entry name" value="Sig_transdc_His_kin_internal"/>
</dbReference>
<dbReference type="CDD" id="cd06225">
    <property type="entry name" value="HAMP"/>
    <property type="match status" value="1"/>
</dbReference>
<dbReference type="PROSITE" id="PS50885">
    <property type="entry name" value="HAMP"/>
    <property type="match status" value="1"/>
</dbReference>
<keyword evidence="7" id="KW-1185">Reference proteome</keyword>
<reference evidence="6 7" key="1">
    <citation type="submission" date="2018-05" db="EMBL/GenBank/DDBJ databases">
        <authorList>
            <person name="Goeker M."/>
            <person name="Huntemann M."/>
            <person name="Clum A."/>
            <person name="Pillay M."/>
            <person name="Palaniappan K."/>
            <person name="Varghese N."/>
            <person name="Mikhailova N."/>
            <person name="Stamatis D."/>
            <person name="Reddy T."/>
            <person name="Daum C."/>
            <person name="Shapiro N."/>
            <person name="Ivanova N."/>
            <person name="Kyrpides N."/>
            <person name="Woyke T."/>
        </authorList>
    </citation>
    <scope>NUCLEOTIDE SEQUENCE [LARGE SCALE GENOMIC DNA]</scope>
    <source>
        <strain evidence="6 7">DSM 26524</strain>
    </source>
</reference>
<dbReference type="GO" id="GO:0000155">
    <property type="term" value="F:phosphorelay sensor kinase activity"/>
    <property type="evidence" value="ECO:0007669"/>
    <property type="project" value="InterPro"/>
</dbReference>
<evidence type="ECO:0000256" key="4">
    <source>
        <dbReference type="SAM" id="Phobius"/>
    </source>
</evidence>
<evidence type="ECO:0000313" key="6">
    <source>
        <dbReference type="EMBL" id="PWJ74317.1"/>
    </source>
</evidence>
<proteinExistence type="predicted"/>
<name>A0AB73T1R1_9FIRM</name>
<sequence length="576" mass="66455">MKQKSFVKRIVLYTSILLFMLMVLLVGFSVYSLRSSQKESRKYGENLLDVYCGNLEKWISGMDTLMKNVIFKTQELSLLKSQNEAVRLYASLDLKQYMKELLTYNECADAILISDEAYDINLNYQYAKSSMPYSQVLLVRERIKDYLDEEFFETDWEFQNIGGVEYLYKVHVYNHQAIGVFVQKQRLMDQVFNEELDGLSFLLADKEGTVRAAAGAGGAEWCGRSFEEPGGTDSWTFVKGIGDTGLSIAALMGRTGAVWKIQGSLLVFIVMILSIVVLSAFLIRYLTREVLGPMTHLMGTMEKIEKGDYNCRVEENCHNREFTSLKENFNRLMDEIIGLKIQRYEKQLSLQESELRCIRLQLKPHFFLNALTTISSLCGQGKTRQAQDYIQAFCGNIRYMFRSGFHTVPVKEEIRHVENYLEMQEMKYPECVFYFINIPEELEEWRIPQMLIHTFVENEYKYAVNVESTLTILITAARTEKDGEEYLLLEMEDDGPGYPEEVLEWMEEENPQPAGDGSRVGLSSICRMMELMYDKKNLVSIENVEPHGCRNRVLIPKEPVNEMPGRGGTYEGTDSR</sequence>
<dbReference type="Gene3D" id="6.10.340.10">
    <property type="match status" value="1"/>
</dbReference>
<protein>
    <submittedName>
        <fullName evidence="6">HAMP domain-containing protein</fullName>
    </submittedName>
</protein>
<keyword evidence="3" id="KW-0808">Transferase</keyword>
<dbReference type="PANTHER" id="PTHR34220">
    <property type="entry name" value="SENSOR HISTIDINE KINASE YPDA"/>
    <property type="match status" value="1"/>
</dbReference>
<keyword evidence="2" id="KW-0597">Phosphoprotein</keyword>
<dbReference type="InterPro" id="IPR050640">
    <property type="entry name" value="Bact_2-comp_sensor_kinase"/>
</dbReference>
<dbReference type="PANTHER" id="PTHR34220:SF7">
    <property type="entry name" value="SENSOR HISTIDINE KINASE YPDA"/>
    <property type="match status" value="1"/>
</dbReference>
<dbReference type="InterPro" id="IPR036890">
    <property type="entry name" value="HATPase_C_sf"/>
</dbReference>
<dbReference type="Proteomes" id="UP000245412">
    <property type="component" value="Unassembled WGS sequence"/>
</dbReference>
<keyword evidence="4" id="KW-0472">Membrane</keyword>
<evidence type="ECO:0000313" key="7">
    <source>
        <dbReference type="Proteomes" id="UP000245412"/>
    </source>
</evidence>
<keyword evidence="4" id="KW-1133">Transmembrane helix</keyword>
<feature type="transmembrane region" description="Helical" evidence="4">
    <location>
        <begin position="12"/>
        <end position="33"/>
    </location>
</feature>
<dbReference type="GO" id="GO:0016020">
    <property type="term" value="C:membrane"/>
    <property type="evidence" value="ECO:0007669"/>
    <property type="project" value="UniProtKB-SubCell"/>
</dbReference>
<dbReference type="Pfam" id="PF00672">
    <property type="entry name" value="HAMP"/>
    <property type="match status" value="1"/>
</dbReference>
<feature type="domain" description="HAMP" evidence="5">
    <location>
        <begin position="288"/>
        <end position="341"/>
    </location>
</feature>
<evidence type="ECO:0000259" key="5">
    <source>
        <dbReference type="PROSITE" id="PS50885"/>
    </source>
</evidence>
<evidence type="ECO:0000256" key="1">
    <source>
        <dbReference type="ARBA" id="ARBA00004370"/>
    </source>
</evidence>
<dbReference type="RefSeq" id="WP_109747206.1">
    <property type="nucleotide sequence ID" value="NZ_JANKBI010000010.1"/>
</dbReference>
<comment type="subcellular location">
    <subcellularLocation>
        <location evidence="1">Membrane</location>
    </subcellularLocation>
</comment>